<dbReference type="AlphaFoldDB" id="A0AAU2V9N3"/>
<reference evidence="1" key="1">
    <citation type="submission" date="2022-10" db="EMBL/GenBank/DDBJ databases">
        <title>The complete genomes of actinobacterial strains from the NBC collection.</title>
        <authorList>
            <person name="Joergensen T.S."/>
            <person name="Alvarez Arevalo M."/>
            <person name="Sterndorff E.B."/>
            <person name="Faurdal D."/>
            <person name="Vuksanovic O."/>
            <person name="Mourched A.-S."/>
            <person name="Charusanti P."/>
            <person name="Shaw S."/>
            <person name="Blin K."/>
            <person name="Weber T."/>
        </authorList>
    </citation>
    <scope>NUCLEOTIDE SEQUENCE</scope>
    <source>
        <strain evidence="1">NBC_00003</strain>
    </source>
</reference>
<proteinExistence type="predicted"/>
<gene>
    <name evidence="1" type="ORF">OG549_28110</name>
</gene>
<dbReference type="EMBL" id="CP108318">
    <property type="protein sequence ID" value="WTW64195.1"/>
    <property type="molecule type" value="Genomic_DNA"/>
</dbReference>
<accession>A0AAU2V9N3</accession>
<protein>
    <submittedName>
        <fullName evidence="1">Uncharacterized protein</fullName>
    </submittedName>
</protein>
<sequence length="725" mass="77517">MAGPGHRTRFFDHRLPPLYPGRHTITVDHTITGDNRVGDDLLPDLQQVFAVRQPRFQLLPEDVAACYPLPGAEGEYGTLLPHITLARPGLPWFHRLRGAKAGAPWLALLVFRAGELPEDLQAVGQVTVSTAAQLAAGQVLPGRPPTLDPPLYDDERELTVTTVLVPGPLFTAVCPTTYELGMLAHIREGGPPDATRTVGQDPPPDEADLKAVAVSGRFPGTTGMHVCHLVSLDGFEDYLDGRTPPPAEGLRMVSLHSWAFTSDDGKAGFGETVHHLATAPEPLLRLDRLPATSDVPLALDLLRQGGTVLPQNLESGERTVGFYRGPFTAAPAHKPPQGTGVRLESAGEGLVYLEDLGAYDTGYAVAFSLGRGLALADAEFRSALVAYRKAARRAARRLLAFPELSALSERDAAAGINTRVARRAFDRLLGDDGPLISALARPGAEVKAGARRSAARTAAVAPMSVDRLRTAVTDTSIRSVLSAAVRTELGPVQAWLARLARLEMVPFGYLVPDERLLPHESLRFFHIDTGWIQAAVDGALSVGEGHALDADLNDLARETAAIPQPVSGVAIRSELLTSWPDTILTAFGQGSEITPVRQQTLGDDLHILLYPQVVDRFAIGEPPQGLHFGLSFNSTTELRSIVRPVGQALGDFPADGSGYGQFLRPDGHDVLDIEHRLAPALANALSVGELSSAQFALQLVKAPLLQEFTAHPASEPASEPTEGTL</sequence>
<evidence type="ECO:0000313" key="1">
    <source>
        <dbReference type="EMBL" id="WTW64195.1"/>
    </source>
</evidence>
<organism evidence="1">
    <name type="scientific">Streptomyces sp. NBC_00003</name>
    <dbReference type="NCBI Taxonomy" id="2903608"/>
    <lineage>
        <taxon>Bacteria</taxon>
        <taxon>Bacillati</taxon>
        <taxon>Actinomycetota</taxon>
        <taxon>Actinomycetes</taxon>
        <taxon>Kitasatosporales</taxon>
        <taxon>Streptomycetaceae</taxon>
        <taxon>Streptomyces</taxon>
    </lineage>
</organism>
<name>A0AAU2V9N3_9ACTN</name>